<dbReference type="InterPro" id="IPR050832">
    <property type="entry name" value="Bact_Acetyltransf"/>
</dbReference>
<keyword evidence="2" id="KW-0012">Acyltransferase</keyword>
<dbReference type="PANTHER" id="PTHR43877:SF2">
    <property type="entry name" value="AMINOALKYLPHOSPHONATE N-ACETYLTRANSFERASE-RELATED"/>
    <property type="match status" value="1"/>
</dbReference>
<keyword evidence="5" id="KW-1185">Reference proteome</keyword>
<name>A0ABN3PCT5_9ACTN</name>
<keyword evidence="1" id="KW-0808">Transferase</keyword>
<dbReference type="PROSITE" id="PS51186">
    <property type="entry name" value="GNAT"/>
    <property type="match status" value="1"/>
</dbReference>
<protein>
    <submittedName>
        <fullName evidence="4">GNAT family N-acetyltransferase</fullName>
    </submittedName>
</protein>
<dbReference type="Gene3D" id="3.40.630.30">
    <property type="match status" value="1"/>
</dbReference>
<dbReference type="Pfam" id="PF00583">
    <property type="entry name" value="Acetyltransf_1"/>
    <property type="match status" value="1"/>
</dbReference>
<dbReference type="CDD" id="cd04301">
    <property type="entry name" value="NAT_SF"/>
    <property type="match status" value="1"/>
</dbReference>
<evidence type="ECO:0000259" key="3">
    <source>
        <dbReference type="PROSITE" id="PS51186"/>
    </source>
</evidence>
<evidence type="ECO:0000256" key="1">
    <source>
        <dbReference type="ARBA" id="ARBA00022679"/>
    </source>
</evidence>
<evidence type="ECO:0000256" key="2">
    <source>
        <dbReference type="ARBA" id="ARBA00023315"/>
    </source>
</evidence>
<dbReference type="PANTHER" id="PTHR43877">
    <property type="entry name" value="AMINOALKYLPHOSPHONATE N-ACETYLTRANSFERASE-RELATED-RELATED"/>
    <property type="match status" value="1"/>
</dbReference>
<reference evidence="4 5" key="1">
    <citation type="journal article" date="2019" name="Int. J. Syst. Evol. Microbiol.">
        <title>The Global Catalogue of Microorganisms (GCM) 10K type strain sequencing project: providing services to taxonomists for standard genome sequencing and annotation.</title>
        <authorList>
            <consortium name="The Broad Institute Genomics Platform"/>
            <consortium name="The Broad Institute Genome Sequencing Center for Infectious Disease"/>
            <person name="Wu L."/>
            <person name="Ma J."/>
        </authorList>
    </citation>
    <scope>NUCLEOTIDE SEQUENCE [LARGE SCALE GENOMIC DNA]</scope>
    <source>
        <strain evidence="4 5">JCM 6833</strain>
    </source>
</reference>
<feature type="domain" description="N-acetyltransferase" evidence="3">
    <location>
        <begin position="1"/>
        <end position="155"/>
    </location>
</feature>
<gene>
    <name evidence="4" type="ORF">GCM10010411_09850</name>
</gene>
<dbReference type="EMBL" id="BAAATD010000001">
    <property type="protein sequence ID" value="GAA2579338.1"/>
    <property type="molecule type" value="Genomic_DNA"/>
</dbReference>
<dbReference type="SUPFAM" id="SSF55729">
    <property type="entry name" value="Acyl-CoA N-acyltransferases (Nat)"/>
    <property type="match status" value="1"/>
</dbReference>
<dbReference type="InterPro" id="IPR016181">
    <property type="entry name" value="Acyl_CoA_acyltransferase"/>
</dbReference>
<dbReference type="Proteomes" id="UP001501509">
    <property type="component" value="Unassembled WGS sequence"/>
</dbReference>
<evidence type="ECO:0000313" key="5">
    <source>
        <dbReference type="Proteomes" id="UP001501509"/>
    </source>
</evidence>
<organism evidence="4 5">
    <name type="scientific">Actinomadura fulvescens</name>
    <dbReference type="NCBI Taxonomy" id="46160"/>
    <lineage>
        <taxon>Bacteria</taxon>
        <taxon>Bacillati</taxon>
        <taxon>Actinomycetota</taxon>
        <taxon>Actinomycetes</taxon>
        <taxon>Streptosporangiales</taxon>
        <taxon>Thermomonosporaceae</taxon>
        <taxon>Actinomadura</taxon>
    </lineage>
</organism>
<comment type="caution">
    <text evidence="4">The sequence shown here is derived from an EMBL/GenBank/DDBJ whole genome shotgun (WGS) entry which is preliminary data.</text>
</comment>
<dbReference type="InterPro" id="IPR000182">
    <property type="entry name" value="GNAT_dom"/>
</dbReference>
<evidence type="ECO:0000313" key="4">
    <source>
        <dbReference type="EMBL" id="GAA2579338.1"/>
    </source>
</evidence>
<sequence>MAAAYDDPIAAKLIAEVQQEYVLRYGSEDETPTDPAEFAAPLGHFVVGLLDGDAVACGGWRAHDSAEPGFRDGDAEIKRMYVVKRARGRGFARLLLAELERSAAAAGRRRAILETGTRQPEAIALYVSSGYVRIPGFGYYRDSPVSRCYGKDLLEHEPERA</sequence>
<accession>A0ABN3PCT5</accession>
<proteinExistence type="predicted"/>